<evidence type="ECO:0000313" key="3">
    <source>
        <dbReference type="Proteomes" id="UP000004978"/>
    </source>
</evidence>
<gene>
    <name evidence="2" type="ORF">MCSF7_00050</name>
</gene>
<comment type="caution">
    <text evidence="2">The sequence shown here is derived from an EMBL/GenBank/DDBJ whole genome shotgun (WGS) entry which is preliminary data.</text>
</comment>
<reference evidence="2 3" key="1">
    <citation type="journal article" date="2013" name="Genome Announc.">
        <title>Genome Sequence of Mycoplasma columbinum Strain SF7.</title>
        <authorList>
            <person name="Guo Z."/>
            <person name="Xu X."/>
            <person name="Zheng Q."/>
            <person name="Li T."/>
            <person name="Kuang S."/>
            <person name="Zhang Z."/>
            <person name="Chen Y."/>
            <person name="Lu X."/>
            <person name="Zhou R."/>
            <person name="Bi D."/>
            <person name="Jin H."/>
        </authorList>
    </citation>
    <scope>NUCLEOTIDE SEQUENCE [LARGE SCALE GENOMIC DNA]</scope>
    <source>
        <strain evidence="2 3">SF7</strain>
    </source>
</reference>
<evidence type="ECO:0000256" key="1">
    <source>
        <dbReference type="SAM" id="Phobius"/>
    </source>
</evidence>
<feature type="transmembrane region" description="Helical" evidence="1">
    <location>
        <begin position="29"/>
        <end position="57"/>
    </location>
</feature>
<dbReference type="Proteomes" id="UP000004978">
    <property type="component" value="Unassembled WGS sequence"/>
</dbReference>
<evidence type="ECO:0008006" key="4">
    <source>
        <dbReference type="Google" id="ProtNLM"/>
    </source>
</evidence>
<accession>F9UJ33</accession>
<keyword evidence="1" id="KW-1133">Transmembrane helix</keyword>
<feature type="transmembrane region" description="Helical" evidence="1">
    <location>
        <begin position="69"/>
        <end position="92"/>
    </location>
</feature>
<dbReference type="RefSeq" id="WP_006608299.1">
    <property type="nucleotide sequence ID" value="NZ_AFXA01000001.1"/>
</dbReference>
<name>F9UJ33_9BACT</name>
<evidence type="ECO:0000313" key="2">
    <source>
        <dbReference type="EMBL" id="EGV00596.1"/>
    </source>
</evidence>
<organism evidence="2 3">
    <name type="scientific">Mycoplasmopsis columbina SF7</name>
    <dbReference type="NCBI Taxonomy" id="1037410"/>
    <lineage>
        <taxon>Bacteria</taxon>
        <taxon>Bacillati</taxon>
        <taxon>Mycoplasmatota</taxon>
        <taxon>Mycoplasmoidales</taxon>
        <taxon>Metamycoplasmataceae</taxon>
        <taxon>Mycoplasmopsis</taxon>
    </lineage>
</organism>
<keyword evidence="3" id="KW-1185">Reference proteome</keyword>
<keyword evidence="1" id="KW-0812">Transmembrane</keyword>
<protein>
    <recommendedName>
        <fullName evidence="4">DUF3137 domain-containing protein</fullName>
    </recommendedName>
</protein>
<dbReference type="STRING" id="1037410.MCSF7_00050"/>
<dbReference type="AlphaFoldDB" id="F9UJ33"/>
<keyword evidence="1" id="KW-0472">Membrane</keyword>
<dbReference type="EMBL" id="AFXA01000001">
    <property type="protein sequence ID" value="EGV00596.1"/>
    <property type="molecule type" value="Genomic_DNA"/>
</dbReference>
<proteinExistence type="predicted"/>
<sequence length="308" mass="36766">MLQNYKTFLSENYPKFKKAFPKISIKRDLLFAVFVAGAIVSLVIAIVGFVLLAYLTFELDRTQNVIVARWWSFAIVIFFLMLLVIHVILAYYRARKIKYALEADSDDDILTKLYSLERLRYKGRNYKQNIWWVKDSIQLSPMTEDKSLTFAYTPVYKNTDINNIDKWKIQGVQIRAKDRSESYLFLEGQIRSRDFKQSYLLGPKFPHNLEFDFDPEIKYHMNQSYDLMSNENKLNLDGYRILEEYIDTYDLWNRGYGFYIDSKTKKVYSWIKLSKELFKWKDQAHAEENLLRDIFLIEMLETLPLVLN</sequence>